<accession>R1BR98</accession>
<feature type="non-terminal residue" evidence="2">
    <location>
        <position position="72"/>
    </location>
</feature>
<reference evidence="2" key="1">
    <citation type="submission" date="2012-07" db="EMBL/GenBank/DDBJ databases">
        <title>Genome variability drives Emilianias global distribution.</title>
        <authorList>
            <consortium name="DOE Joint Genome Institute"/>
            <person name="Read B."/>
            <person name="Kegel J."/>
            <person name="Klute M."/>
            <person name="Kuo A."/>
            <person name="Lefebvre S.C."/>
            <person name="Maumus F."/>
            <person name="Mayer C."/>
            <person name="Miller J."/>
            <person name="Allen A."/>
            <person name="Bidle K."/>
            <person name="Borodovsky M."/>
            <person name="Bowler C."/>
            <person name="Brownlee C."/>
            <person name="Claverie J.-M."/>
            <person name="Cock M."/>
            <person name="De Vargas C."/>
            <person name="Elias M."/>
            <person name="Frickenhaus S."/>
            <person name="Gladyshev V.N."/>
            <person name="Gonzalez K."/>
            <person name="Guda C."/>
            <person name="Hadaegh A."/>
            <person name="Herman E."/>
            <person name="Iglesias-Rodriguez D."/>
            <person name="Jones B."/>
            <person name="Lawson T."/>
            <person name="Leese F."/>
            <person name="Lin Y.-C."/>
            <person name="Lindquist E."/>
            <person name="Lobanov A."/>
            <person name="Lucas S."/>
            <person name="Malik S.-H.B."/>
            <person name="Marsh M.E."/>
            <person name="Mock T."/>
            <person name="Monier A."/>
            <person name="Moreau H."/>
            <person name="Mueller-Roeber B."/>
            <person name="Napier J."/>
            <person name="Ogata H."/>
            <person name="Parker M."/>
            <person name="Probert I."/>
            <person name="Quesneville H."/>
            <person name="Raines C."/>
            <person name="Rensing S."/>
            <person name="Riano-Pachon D.M."/>
            <person name="Richier S."/>
            <person name="Rokitta S."/>
            <person name="Salamov A."/>
            <person name="Sarno A.F."/>
            <person name="Schmutz J."/>
            <person name="Schroeder D."/>
            <person name="Shiraiwa Y."/>
            <person name="Soanes D.M."/>
            <person name="Valentin K."/>
            <person name="Van Der Giezen M."/>
            <person name="Van Der Peer Y."/>
            <person name="Vardi A."/>
            <person name="Verret F."/>
            <person name="Von Dassow P."/>
            <person name="Wheeler G."/>
            <person name="Williams B."/>
            <person name="Wilson W."/>
            <person name="Wolfe G."/>
            <person name="Wurch L.L."/>
            <person name="Young J."/>
            <person name="Dacks J.B."/>
            <person name="Delwiche C.F."/>
            <person name="Dyhrman S."/>
            <person name="Glockner G."/>
            <person name="John U."/>
            <person name="Richards T."/>
            <person name="Worden A.Z."/>
            <person name="Zhang X."/>
            <person name="Grigoriev I.V."/>
        </authorList>
    </citation>
    <scope>NUCLEOTIDE SEQUENCE</scope>
    <source>
        <strain evidence="2">CCMP1516</strain>
    </source>
</reference>
<evidence type="ECO:0000313" key="2">
    <source>
        <dbReference type="EMBL" id="EOD12237.1"/>
    </source>
</evidence>
<proteinExistence type="predicted"/>
<feature type="compositionally biased region" description="Low complexity" evidence="1">
    <location>
        <begin position="1"/>
        <end position="19"/>
    </location>
</feature>
<name>R1BR98_EMIHU</name>
<dbReference type="EMBL" id="KB867851">
    <property type="protein sequence ID" value="EOD12237.1"/>
    <property type="molecule type" value="Genomic_DNA"/>
</dbReference>
<gene>
    <name evidence="2" type="ORF">EMIHUDRAFT_371371</name>
</gene>
<protein>
    <submittedName>
        <fullName evidence="2">Uncharacterized protein</fullName>
    </submittedName>
</protein>
<evidence type="ECO:0000256" key="1">
    <source>
        <dbReference type="SAM" id="MobiDB-lite"/>
    </source>
</evidence>
<feature type="non-terminal residue" evidence="2">
    <location>
        <position position="1"/>
    </location>
</feature>
<dbReference type="HOGENOM" id="CLU_2747870_0_0_1"/>
<dbReference type="KEGG" id="ehx:EMIHUDRAFT_371371"/>
<dbReference type="GeneID" id="17258384"/>
<dbReference type="AlphaFoldDB" id="R1BR98"/>
<sequence>PAAPAPSAGATGRAQGAGARTRRARESGGAGRLGVFGYHPLAPGARLRAARYLVCDASAFRPTPPLPAPGVR</sequence>
<feature type="region of interest" description="Disordered" evidence="1">
    <location>
        <begin position="1"/>
        <end position="33"/>
    </location>
</feature>
<organism evidence="2">
    <name type="scientific">Emiliania huxleyi</name>
    <name type="common">Coccolithophore</name>
    <name type="synonym">Pontosphaera huxleyi</name>
    <dbReference type="NCBI Taxonomy" id="2903"/>
    <lineage>
        <taxon>Eukaryota</taxon>
        <taxon>Haptista</taxon>
        <taxon>Haptophyta</taxon>
        <taxon>Prymnesiophyceae</taxon>
        <taxon>Isochrysidales</taxon>
        <taxon>Noelaerhabdaceae</taxon>
        <taxon>Emiliania</taxon>
    </lineage>
</organism>
<dbReference type="RefSeq" id="XP_005764666.1">
    <property type="nucleotide sequence ID" value="XM_005764609.1"/>
</dbReference>